<dbReference type="InterPro" id="IPR019734">
    <property type="entry name" value="TPR_rpt"/>
</dbReference>
<evidence type="ECO:0000256" key="1">
    <source>
        <dbReference type="ARBA" id="ARBA00004572"/>
    </source>
</evidence>
<dbReference type="AlphaFoldDB" id="A0A8I6S8E8"/>
<dbReference type="Proteomes" id="UP000494040">
    <property type="component" value="Unassembled WGS sequence"/>
</dbReference>
<evidence type="ECO:0000256" key="5">
    <source>
        <dbReference type="ARBA" id="ARBA00022803"/>
    </source>
</evidence>
<proteinExistence type="inferred from homology"/>
<evidence type="ECO:0008006" key="14">
    <source>
        <dbReference type="Google" id="ProtNLM"/>
    </source>
</evidence>
<evidence type="ECO:0000256" key="6">
    <source>
        <dbReference type="ARBA" id="ARBA00022989"/>
    </source>
</evidence>
<dbReference type="EnsemblMetazoa" id="XM_014403883.2">
    <property type="protein sequence ID" value="XP_014259369.1"/>
    <property type="gene ID" value="LOC106672444"/>
</dbReference>
<dbReference type="PROSITE" id="PS50005">
    <property type="entry name" value="TPR"/>
    <property type="match status" value="4"/>
</dbReference>
<accession>A0A8I6S8E8</accession>
<evidence type="ECO:0000256" key="8">
    <source>
        <dbReference type="ARBA" id="ARBA00023136"/>
    </source>
</evidence>
<keyword evidence="8 11" id="KW-0472">Membrane</keyword>
<dbReference type="PANTHER" id="PTHR46208:SF1">
    <property type="entry name" value="MITOCHONDRIAL IMPORT RECEPTOR SUBUNIT TOM70"/>
    <property type="match status" value="1"/>
</dbReference>
<comment type="subcellular location">
    <subcellularLocation>
        <location evidence="1">Mitochondrion outer membrane</location>
        <topology evidence="1">Single-pass membrane protein</topology>
    </subcellularLocation>
</comment>
<evidence type="ECO:0000256" key="2">
    <source>
        <dbReference type="ARBA" id="ARBA00022692"/>
    </source>
</evidence>
<keyword evidence="4" id="KW-1000">Mitochondrion outer membrane</keyword>
<keyword evidence="13" id="KW-1185">Reference proteome</keyword>
<protein>
    <recommendedName>
        <fullName evidence="14">Mitochondrial import receptor subunit TOM70</fullName>
    </recommendedName>
</protein>
<dbReference type="GO" id="GO:0008320">
    <property type="term" value="F:protein transmembrane transporter activity"/>
    <property type="evidence" value="ECO:0007669"/>
    <property type="project" value="TreeGrafter"/>
</dbReference>
<dbReference type="Pfam" id="PF13181">
    <property type="entry name" value="TPR_8"/>
    <property type="match status" value="3"/>
</dbReference>
<dbReference type="SUPFAM" id="SSF48452">
    <property type="entry name" value="TPR-like"/>
    <property type="match status" value="2"/>
</dbReference>
<comment type="similarity">
    <text evidence="9">Belongs to the Tom70 family.</text>
</comment>
<evidence type="ECO:0000256" key="10">
    <source>
        <dbReference type="PROSITE-ProRule" id="PRU00339"/>
    </source>
</evidence>
<dbReference type="Pfam" id="PF13414">
    <property type="entry name" value="TPR_11"/>
    <property type="match status" value="1"/>
</dbReference>
<evidence type="ECO:0000313" key="13">
    <source>
        <dbReference type="Proteomes" id="UP000494040"/>
    </source>
</evidence>
<feature type="repeat" description="TPR" evidence="10">
    <location>
        <begin position="324"/>
        <end position="357"/>
    </location>
</feature>
<keyword evidence="2 11" id="KW-0812">Transmembrane</keyword>
<dbReference type="OMA" id="QWRGDIE"/>
<dbReference type="SMART" id="SM00028">
    <property type="entry name" value="TPR"/>
    <property type="match status" value="8"/>
</dbReference>
<name>A0A8I6S8E8_CIMLE</name>
<feature type="repeat" description="TPR" evidence="10">
    <location>
        <begin position="115"/>
        <end position="148"/>
    </location>
</feature>
<dbReference type="GO" id="GO:0030150">
    <property type="term" value="P:protein import into mitochondrial matrix"/>
    <property type="evidence" value="ECO:0007669"/>
    <property type="project" value="TreeGrafter"/>
</dbReference>
<evidence type="ECO:0000256" key="11">
    <source>
        <dbReference type="SAM" id="Phobius"/>
    </source>
</evidence>
<sequence>MSGEYSLAQQSWSKWLIALLIGFPTIGCAYYYYSSKSGKTKKKEEVAPQSGDALKQELPKNNHSTVTTANGPLDQALHLKEHGNKFYKEGKYKEAVKCYSEAIDLCPVTEKDNLSALYQNRAAAYDALSNLDEVIKNCTEAIKLKPTYLKALNRRYKACEKKGQLWQALEDITSCCYLQRFSNEDDISTADRILKKYGQEEAKKYVKNKPTVMPSKEFINHYLASFANDPLKDFLSEVDDTENNLNGICLAKKALKLGNYEDVLKGCTEEINLVRETSAPPSRKYYEALLLRGMMNVLINESVRAKADLDNVIDSPDADVTLVVSALLKRASLHMQSVDIDEAFEDFDRAEKLLPNNSDIYHLKAQMLLLSEKTEEAILEFEKAHSLSPDFTLIQIQKYFTEFKINIEKQDKKKANAAKLALKQIVHDHPDLVEGHLLLAQIYNELQEFEASEVLMNTAISSDPTNSSILVHRGLLYLQWKGDVEGAVKEMQKAIEIDPKCGFAYETLASVEVQRGNILTAISLFDKALPLTKTMKEAAHILSLKIAAQTQHSVSNKIGSFLMM</sequence>
<dbReference type="OrthoDB" id="66418at2759"/>
<keyword evidence="7" id="KW-0496">Mitochondrion</keyword>
<gene>
    <name evidence="12" type="primary">106672444</name>
</gene>
<organism evidence="12 13">
    <name type="scientific">Cimex lectularius</name>
    <name type="common">Bed bug</name>
    <name type="synonym">Acanthia lectularia</name>
    <dbReference type="NCBI Taxonomy" id="79782"/>
    <lineage>
        <taxon>Eukaryota</taxon>
        <taxon>Metazoa</taxon>
        <taxon>Ecdysozoa</taxon>
        <taxon>Arthropoda</taxon>
        <taxon>Hexapoda</taxon>
        <taxon>Insecta</taxon>
        <taxon>Pterygota</taxon>
        <taxon>Neoptera</taxon>
        <taxon>Paraneoptera</taxon>
        <taxon>Hemiptera</taxon>
        <taxon>Heteroptera</taxon>
        <taxon>Panheteroptera</taxon>
        <taxon>Cimicomorpha</taxon>
        <taxon>Cimicidae</taxon>
        <taxon>Cimex</taxon>
    </lineage>
</organism>
<feature type="repeat" description="TPR" evidence="10">
    <location>
        <begin position="76"/>
        <end position="109"/>
    </location>
</feature>
<dbReference type="GO" id="GO:0030943">
    <property type="term" value="F:mitochondrion targeting sequence binding"/>
    <property type="evidence" value="ECO:0007669"/>
    <property type="project" value="TreeGrafter"/>
</dbReference>
<evidence type="ECO:0000313" key="12">
    <source>
        <dbReference type="EnsemblMetazoa" id="XP_014259369.1"/>
    </source>
</evidence>
<keyword evidence="6 11" id="KW-1133">Transmembrane helix</keyword>
<dbReference type="Gene3D" id="1.25.40.10">
    <property type="entry name" value="Tetratricopeptide repeat domain"/>
    <property type="match status" value="2"/>
</dbReference>
<dbReference type="GO" id="GO:0005741">
    <property type="term" value="C:mitochondrial outer membrane"/>
    <property type="evidence" value="ECO:0007669"/>
    <property type="project" value="UniProtKB-SubCell"/>
</dbReference>
<evidence type="ECO:0000256" key="9">
    <source>
        <dbReference type="ARBA" id="ARBA00038030"/>
    </source>
</evidence>
<evidence type="ECO:0000256" key="4">
    <source>
        <dbReference type="ARBA" id="ARBA00022787"/>
    </source>
</evidence>
<evidence type="ECO:0000256" key="7">
    <source>
        <dbReference type="ARBA" id="ARBA00023128"/>
    </source>
</evidence>
<evidence type="ECO:0000256" key="3">
    <source>
        <dbReference type="ARBA" id="ARBA00022737"/>
    </source>
</evidence>
<keyword evidence="3" id="KW-0677">Repeat</keyword>
<feature type="repeat" description="TPR" evidence="10">
    <location>
        <begin position="358"/>
        <end position="391"/>
    </location>
</feature>
<dbReference type="PANTHER" id="PTHR46208">
    <property type="entry name" value="MITOCHONDRIAL IMPORT RECEPTOR SUBUNIT TOM70"/>
    <property type="match status" value="1"/>
</dbReference>
<dbReference type="KEGG" id="clec:106672444"/>
<dbReference type="InterPro" id="IPR011990">
    <property type="entry name" value="TPR-like_helical_dom_sf"/>
</dbReference>
<feature type="transmembrane region" description="Helical" evidence="11">
    <location>
        <begin position="12"/>
        <end position="33"/>
    </location>
</feature>
<reference evidence="12" key="1">
    <citation type="submission" date="2022-01" db="UniProtKB">
        <authorList>
            <consortium name="EnsemblMetazoa"/>
        </authorList>
    </citation>
    <scope>IDENTIFICATION</scope>
</reference>
<keyword evidence="5 10" id="KW-0802">TPR repeat</keyword>
<dbReference type="GO" id="GO:0045039">
    <property type="term" value="P:protein insertion into mitochondrial inner membrane"/>
    <property type="evidence" value="ECO:0007669"/>
    <property type="project" value="TreeGrafter"/>
</dbReference>